<evidence type="ECO:0000256" key="6">
    <source>
        <dbReference type="ARBA" id="ARBA00055087"/>
    </source>
</evidence>
<evidence type="ECO:0000313" key="9">
    <source>
        <dbReference type="Proteomes" id="UP000525652"/>
    </source>
</evidence>
<dbReference type="InterPro" id="IPR023045">
    <property type="entry name" value="MoaC"/>
</dbReference>
<dbReference type="UniPathway" id="UPA00344"/>
<gene>
    <name evidence="8" type="primary">moaC</name>
    <name evidence="8" type="ORF">H5P30_19315</name>
</gene>
<dbReference type="InterPro" id="IPR047594">
    <property type="entry name" value="MoaC_bact/euk"/>
</dbReference>
<name>A0A7X1E5R9_9BACT</name>
<evidence type="ECO:0000256" key="4">
    <source>
        <dbReference type="ARBA" id="ARBA00023150"/>
    </source>
</evidence>
<evidence type="ECO:0000256" key="5">
    <source>
        <dbReference type="ARBA" id="ARBA00023239"/>
    </source>
</evidence>
<dbReference type="Proteomes" id="UP000525652">
    <property type="component" value="Unassembled WGS sequence"/>
</dbReference>
<dbReference type="GO" id="GO:0061798">
    <property type="term" value="F:GTP 3',8'-cyclase activity"/>
    <property type="evidence" value="ECO:0007669"/>
    <property type="project" value="TreeGrafter"/>
</dbReference>
<dbReference type="Pfam" id="PF01967">
    <property type="entry name" value="MoaC"/>
    <property type="match status" value="1"/>
</dbReference>
<sequence length="160" mass="17423">MTQSLTHLNSQGQARMVDVSAKTVTRREAQAQAWVRYPDEAWEILSQNDFQTSKGAIADVARIGGIMGAKKTAELIPFCHTLPLERCKIQIEPDPATQRISILCSVATEAKTGVEMEALTGVSTAALTLYDMTKSLSHEIVIEEISLVSKTGGKSDFQRG</sequence>
<keyword evidence="9" id="KW-1185">Reference proteome</keyword>
<dbReference type="EC" id="4.6.1.17" evidence="3"/>
<dbReference type="AlphaFoldDB" id="A0A7X1E5R9"/>
<evidence type="ECO:0000256" key="3">
    <source>
        <dbReference type="ARBA" id="ARBA00012575"/>
    </source>
</evidence>
<keyword evidence="4" id="KW-0501">Molybdenum cofactor biosynthesis</keyword>
<dbReference type="PANTHER" id="PTHR22960:SF0">
    <property type="entry name" value="MOLYBDENUM COFACTOR BIOSYNTHESIS PROTEIN 1"/>
    <property type="match status" value="1"/>
</dbReference>
<dbReference type="GO" id="GO:0061799">
    <property type="term" value="F:cyclic pyranopterin monophosphate synthase activity"/>
    <property type="evidence" value="ECO:0007669"/>
    <property type="project" value="UniProtKB-EC"/>
</dbReference>
<proteinExistence type="predicted"/>
<dbReference type="EMBL" id="JACHVA010000136">
    <property type="protein sequence ID" value="MBC2603935.1"/>
    <property type="molecule type" value="Genomic_DNA"/>
</dbReference>
<dbReference type="NCBIfam" id="TIGR00581">
    <property type="entry name" value="moaC"/>
    <property type="match status" value="1"/>
</dbReference>
<accession>A0A7X1E5R9</accession>
<dbReference type="InterPro" id="IPR036522">
    <property type="entry name" value="MoaC_sf"/>
</dbReference>
<dbReference type="RefSeq" id="WP_185694552.1">
    <property type="nucleotide sequence ID" value="NZ_JACHVA010000136.1"/>
</dbReference>
<organism evidence="8 9">
    <name type="scientific">Puniceicoccus vermicola</name>
    <dbReference type="NCBI Taxonomy" id="388746"/>
    <lineage>
        <taxon>Bacteria</taxon>
        <taxon>Pseudomonadati</taxon>
        <taxon>Verrucomicrobiota</taxon>
        <taxon>Opitutia</taxon>
        <taxon>Puniceicoccales</taxon>
        <taxon>Puniceicoccaceae</taxon>
        <taxon>Puniceicoccus</taxon>
    </lineage>
</organism>
<dbReference type="InterPro" id="IPR050105">
    <property type="entry name" value="MoCo_biosynth_MoaA/MoaC"/>
</dbReference>
<evidence type="ECO:0000313" key="8">
    <source>
        <dbReference type="EMBL" id="MBC2603935.1"/>
    </source>
</evidence>
<comment type="pathway">
    <text evidence="2">Cofactor biosynthesis; molybdopterin biosynthesis.</text>
</comment>
<dbReference type="CDD" id="cd01420">
    <property type="entry name" value="MoaC_PE"/>
    <property type="match status" value="1"/>
</dbReference>
<dbReference type="PANTHER" id="PTHR22960">
    <property type="entry name" value="MOLYBDOPTERIN COFACTOR SYNTHESIS PROTEIN A"/>
    <property type="match status" value="1"/>
</dbReference>
<evidence type="ECO:0000256" key="1">
    <source>
        <dbReference type="ARBA" id="ARBA00001637"/>
    </source>
</evidence>
<evidence type="ECO:0000256" key="2">
    <source>
        <dbReference type="ARBA" id="ARBA00005046"/>
    </source>
</evidence>
<comment type="function">
    <text evidence="6">Catalyzes the conversion of (8S)-3',8-cyclo-7,8-dihydroguanosine 5'-triphosphate to cyclic pyranopterin monophosphate (cPMP).</text>
</comment>
<protein>
    <recommendedName>
        <fullName evidence="3">cyclic pyranopterin monophosphate synthase</fullName>
        <ecNumber evidence="3">4.6.1.17</ecNumber>
    </recommendedName>
</protein>
<evidence type="ECO:0000259" key="7">
    <source>
        <dbReference type="Pfam" id="PF01967"/>
    </source>
</evidence>
<dbReference type="GO" id="GO:0006777">
    <property type="term" value="P:Mo-molybdopterin cofactor biosynthetic process"/>
    <property type="evidence" value="ECO:0007669"/>
    <property type="project" value="UniProtKB-KW"/>
</dbReference>
<dbReference type="InterPro" id="IPR002820">
    <property type="entry name" value="Mopterin_CF_biosynth-C_dom"/>
</dbReference>
<dbReference type="SUPFAM" id="SSF55040">
    <property type="entry name" value="Molybdenum cofactor biosynthesis protein C, MoaC"/>
    <property type="match status" value="1"/>
</dbReference>
<dbReference type="NCBIfam" id="NF006870">
    <property type="entry name" value="PRK09364.1"/>
    <property type="match status" value="1"/>
</dbReference>
<feature type="domain" description="Molybdopterin cofactor biosynthesis C (MoaC)" evidence="7">
    <location>
        <begin position="16"/>
        <end position="153"/>
    </location>
</feature>
<dbReference type="Gene3D" id="3.30.70.640">
    <property type="entry name" value="Molybdopterin cofactor biosynthesis C (MoaC) domain"/>
    <property type="match status" value="1"/>
</dbReference>
<keyword evidence="5 8" id="KW-0456">Lyase</keyword>
<comment type="caution">
    <text evidence="8">The sequence shown here is derived from an EMBL/GenBank/DDBJ whole genome shotgun (WGS) entry which is preliminary data.</text>
</comment>
<reference evidence="8 9" key="1">
    <citation type="submission" date="2020-07" db="EMBL/GenBank/DDBJ databases">
        <authorList>
            <person name="Feng X."/>
        </authorList>
    </citation>
    <scope>NUCLEOTIDE SEQUENCE [LARGE SCALE GENOMIC DNA]</scope>
    <source>
        <strain evidence="8 9">JCM14086</strain>
    </source>
</reference>
<comment type="catalytic activity">
    <reaction evidence="1">
        <text>(8S)-3',8-cyclo-7,8-dihydroguanosine 5'-triphosphate = cyclic pyranopterin phosphate + diphosphate</text>
        <dbReference type="Rhea" id="RHEA:49580"/>
        <dbReference type="ChEBI" id="CHEBI:33019"/>
        <dbReference type="ChEBI" id="CHEBI:59648"/>
        <dbReference type="ChEBI" id="CHEBI:131766"/>
        <dbReference type="EC" id="4.6.1.17"/>
    </reaction>
</comment>